<keyword evidence="2" id="KW-0812">Transmembrane</keyword>
<name>A0A1G8NC93_9RHOB</name>
<dbReference type="RefSeq" id="WP_090028767.1">
    <property type="nucleotide sequence ID" value="NZ_FNEB01000005.1"/>
</dbReference>
<dbReference type="Proteomes" id="UP000199340">
    <property type="component" value="Unassembled WGS sequence"/>
</dbReference>
<dbReference type="AlphaFoldDB" id="A0A1G8NC93"/>
<feature type="transmembrane region" description="Helical" evidence="2">
    <location>
        <begin position="7"/>
        <end position="24"/>
    </location>
</feature>
<evidence type="ECO:0008006" key="5">
    <source>
        <dbReference type="Google" id="ProtNLM"/>
    </source>
</evidence>
<proteinExistence type="predicted"/>
<organism evidence="3 4">
    <name type="scientific">Lutimaribacter saemankumensis</name>
    <dbReference type="NCBI Taxonomy" id="490829"/>
    <lineage>
        <taxon>Bacteria</taxon>
        <taxon>Pseudomonadati</taxon>
        <taxon>Pseudomonadota</taxon>
        <taxon>Alphaproteobacteria</taxon>
        <taxon>Rhodobacterales</taxon>
        <taxon>Roseobacteraceae</taxon>
        <taxon>Lutimaribacter</taxon>
    </lineage>
</organism>
<protein>
    <recommendedName>
        <fullName evidence="5">Translocase</fullName>
    </recommendedName>
</protein>
<evidence type="ECO:0000313" key="4">
    <source>
        <dbReference type="Proteomes" id="UP000199340"/>
    </source>
</evidence>
<keyword evidence="2" id="KW-1133">Transmembrane helix</keyword>
<evidence type="ECO:0000256" key="2">
    <source>
        <dbReference type="SAM" id="Phobius"/>
    </source>
</evidence>
<dbReference type="EMBL" id="FNEB01000005">
    <property type="protein sequence ID" value="SDI77755.1"/>
    <property type="molecule type" value="Genomic_DNA"/>
</dbReference>
<evidence type="ECO:0000256" key="1">
    <source>
        <dbReference type="SAM" id="MobiDB-lite"/>
    </source>
</evidence>
<dbReference type="OrthoDB" id="7956241at2"/>
<dbReference type="STRING" id="490829.SAMN05421850_105149"/>
<evidence type="ECO:0000313" key="3">
    <source>
        <dbReference type="EMBL" id="SDI77755.1"/>
    </source>
</evidence>
<reference evidence="3 4" key="1">
    <citation type="submission" date="2016-10" db="EMBL/GenBank/DDBJ databases">
        <authorList>
            <person name="de Groot N.N."/>
        </authorList>
    </citation>
    <scope>NUCLEOTIDE SEQUENCE [LARGE SCALE GENOMIC DNA]</scope>
    <source>
        <strain evidence="3 4">DSM 28010</strain>
    </source>
</reference>
<sequence length="352" mass="36728">MFDPKRYILAGGTVVVALGIGFVMQQSPGANAPSTGKVAATQTASLDTRSDAPSVVQSGLAADLDALDLSGVTHTSANPKPEQAVEKSPETDAAPIDEETEIAAATPVDDETATMSDAQPDPVRKSDSCSVEMTATPAPAAMVDLGVSAACLPQARVTIHHNGMMLSYLTDEDGDAEIRVPALSKDAVFIASFENGTGAVARAKISDLADFERVVLQWRGDAGFEIHALENGADYGAQGHVWRDAPGTITRAENAEGGFIAVLGDRSIQDGLRGEVYTYPVSGAEDASVELSAEAVVSEANCTRDIEAQALQISRSGDLSVQDLALTMPSCDVAGDILMLKNLLQDLKIARN</sequence>
<gene>
    <name evidence="3" type="ORF">SAMN05421850_105149</name>
</gene>
<accession>A0A1G8NC93</accession>
<keyword evidence="4" id="KW-1185">Reference proteome</keyword>
<feature type="region of interest" description="Disordered" evidence="1">
    <location>
        <begin position="71"/>
        <end position="129"/>
    </location>
</feature>
<keyword evidence="2" id="KW-0472">Membrane</keyword>